<protein>
    <submittedName>
        <fullName evidence="2">Uncharacterized protein</fullName>
    </submittedName>
</protein>
<feature type="transmembrane region" description="Helical" evidence="1">
    <location>
        <begin position="76"/>
        <end position="99"/>
    </location>
</feature>
<dbReference type="EMBL" id="QQBC01000014">
    <property type="protein sequence ID" value="RDI61342.1"/>
    <property type="molecule type" value="Genomic_DNA"/>
</dbReference>
<reference evidence="2 3" key="1">
    <citation type="submission" date="2018-07" db="EMBL/GenBank/DDBJ databases">
        <title>Genomic Encyclopedia of Type Strains, Phase IV (KMG-IV): sequencing the most valuable type-strain genomes for metagenomic binning, comparative biology and taxonomic classification.</title>
        <authorList>
            <person name="Goeker M."/>
        </authorList>
    </citation>
    <scope>NUCLEOTIDE SEQUENCE [LARGE SCALE GENOMIC DNA]</scope>
    <source>
        <strain evidence="2 3">DSM 44290</strain>
    </source>
</reference>
<dbReference type="RefSeq" id="WP_068005782.1">
    <property type="nucleotide sequence ID" value="NZ_QQBC01000014.1"/>
</dbReference>
<feature type="transmembrane region" description="Helical" evidence="1">
    <location>
        <begin position="12"/>
        <end position="38"/>
    </location>
</feature>
<sequence>MSFRSSPDREYHWATATWGVAGWFALQTLVFGIAKAVIHADPDGAVLGGILLATAVGIVGAAALRWRASPRTRGLATAAIVTAALWLAASVVVALVYVATE</sequence>
<dbReference type="STRING" id="1210086.GCA_001613105_06461"/>
<evidence type="ECO:0000313" key="2">
    <source>
        <dbReference type="EMBL" id="RDI61342.1"/>
    </source>
</evidence>
<organism evidence="2 3">
    <name type="scientific">Nocardia pseudobrasiliensis</name>
    <dbReference type="NCBI Taxonomy" id="45979"/>
    <lineage>
        <taxon>Bacteria</taxon>
        <taxon>Bacillati</taxon>
        <taxon>Actinomycetota</taxon>
        <taxon>Actinomycetes</taxon>
        <taxon>Mycobacteriales</taxon>
        <taxon>Nocardiaceae</taxon>
        <taxon>Nocardia</taxon>
    </lineage>
</organism>
<dbReference type="AlphaFoldDB" id="A0A370HS20"/>
<gene>
    <name evidence="2" type="ORF">DFR76_11467</name>
</gene>
<keyword evidence="1" id="KW-1133">Transmembrane helix</keyword>
<accession>A0A370HS20</accession>
<dbReference type="Proteomes" id="UP000254869">
    <property type="component" value="Unassembled WGS sequence"/>
</dbReference>
<keyword evidence="3" id="KW-1185">Reference proteome</keyword>
<evidence type="ECO:0000313" key="3">
    <source>
        <dbReference type="Proteomes" id="UP000254869"/>
    </source>
</evidence>
<name>A0A370HS20_9NOCA</name>
<evidence type="ECO:0000256" key="1">
    <source>
        <dbReference type="SAM" id="Phobius"/>
    </source>
</evidence>
<proteinExistence type="predicted"/>
<keyword evidence="1" id="KW-0812">Transmembrane</keyword>
<feature type="transmembrane region" description="Helical" evidence="1">
    <location>
        <begin position="44"/>
        <end position="64"/>
    </location>
</feature>
<comment type="caution">
    <text evidence="2">The sequence shown here is derived from an EMBL/GenBank/DDBJ whole genome shotgun (WGS) entry which is preliminary data.</text>
</comment>
<keyword evidence="1" id="KW-0472">Membrane</keyword>